<feature type="domain" description="Histone deacetylase complex subunit SAP30 Sin3 binding" evidence="2">
    <location>
        <begin position="140"/>
        <end position="171"/>
    </location>
</feature>
<evidence type="ECO:0000313" key="3">
    <source>
        <dbReference type="EMBL" id="EPE09945.1"/>
    </source>
</evidence>
<dbReference type="Gene3D" id="6.10.160.20">
    <property type="match status" value="1"/>
</dbReference>
<dbReference type="OrthoDB" id="510958at2759"/>
<proteinExistence type="predicted"/>
<evidence type="ECO:0000313" key="4">
    <source>
        <dbReference type="Proteomes" id="UP000016923"/>
    </source>
</evidence>
<dbReference type="OMA" id="HEYRYAY"/>
<evidence type="ECO:0000259" key="2">
    <source>
        <dbReference type="Pfam" id="PF13867"/>
    </source>
</evidence>
<organism evidence="3 4">
    <name type="scientific">Ophiostoma piceae (strain UAMH 11346)</name>
    <name type="common">Sap stain fungus</name>
    <dbReference type="NCBI Taxonomy" id="1262450"/>
    <lineage>
        <taxon>Eukaryota</taxon>
        <taxon>Fungi</taxon>
        <taxon>Dikarya</taxon>
        <taxon>Ascomycota</taxon>
        <taxon>Pezizomycotina</taxon>
        <taxon>Sordariomycetes</taxon>
        <taxon>Sordariomycetidae</taxon>
        <taxon>Ophiostomatales</taxon>
        <taxon>Ophiostomataceae</taxon>
        <taxon>Ophiostoma</taxon>
    </lineage>
</organism>
<protein>
    <recommendedName>
        <fullName evidence="2">Histone deacetylase complex subunit SAP30 Sin3 binding domain-containing protein</fullName>
    </recommendedName>
</protein>
<dbReference type="InterPro" id="IPR038291">
    <property type="entry name" value="SAP30_C_sf"/>
</dbReference>
<sequence>MPPKPRVVADDVHGSKADAHKDKNGPNGSGAPGSGVHERQHAATNGKARRTAAASNASATAAAAAAVAAAAAATVVQTDPNPTLQWSEFDRGVLHAYQRAYKIDSPGAFSNEFSRWILSQPGSVGLHSPTSLRHKETRRQSKAQLANATRKHFNGLGVQENDIVVDFLHKVQTREVVRLRRPRRHGSNSRELAG</sequence>
<evidence type="ECO:0000256" key="1">
    <source>
        <dbReference type="SAM" id="MobiDB-lite"/>
    </source>
</evidence>
<dbReference type="eggNOG" id="ENOG502RZ9X">
    <property type="taxonomic scope" value="Eukaryota"/>
</dbReference>
<feature type="compositionally biased region" description="Basic and acidic residues" evidence="1">
    <location>
        <begin position="7"/>
        <end position="24"/>
    </location>
</feature>
<dbReference type="Proteomes" id="UP000016923">
    <property type="component" value="Unassembled WGS sequence"/>
</dbReference>
<dbReference type="HOGENOM" id="CLU_090091_0_0_1"/>
<dbReference type="VEuPathDB" id="FungiDB:F503_05040"/>
<keyword evidence="4" id="KW-1185">Reference proteome</keyword>
<accession>S3D8Y5</accession>
<dbReference type="AlphaFoldDB" id="S3D8Y5"/>
<dbReference type="EMBL" id="KE148146">
    <property type="protein sequence ID" value="EPE09945.1"/>
    <property type="molecule type" value="Genomic_DNA"/>
</dbReference>
<dbReference type="STRING" id="1262450.S3D8Y5"/>
<gene>
    <name evidence="3" type="ORF">F503_05040</name>
</gene>
<feature type="region of interest" description="Disordered" evidence="1">
    <location>
        <begin position="1"/>
        <end position="57"/>
    </location>
</feature>
<dbReference type="Pfam" id="PF13867">
    <property type="entry name" value="SAP30_Sin3_bdg"/>
    <property type="match status" value="1"/>
</dbReference>
<reference evidence="3 4" key="1">
    <citation type="journal article" date="2013" name="BMC Genomics">
        <title>The genome and transcriptome of the pine saprophyte Ophiostoma piceae, and a comparison with the bark beetle-associated pine pathogen Grosmannia clavigera.</title>
        <authorList>
            <person name="Haridas S."/>
            <person name="Wang Y."/>
            <person name="Lim L."/>
            <person name="Massoumi Alamouti S."/>
            <person name="Jackman S."/>
            <person name="Docking R."/>
            <person name="Robertson G."/>
            <person name="Birol I."/>
            <person name="Bohlmann J."/>
            <person name="Breuil C."/>
        </authorList>
    </citation>
    <scope>NUCLEOTIDE SEQUENCE [LARGE SCALE GENOMIC DNA]</scope>
    <source>
        <strain evidence="3 4">UAMH 11346</strain>
    </source>
</reference>
<name>S3D8Y5_OPHP1</name>
<dbReference type="InterPro" id="IPR025718">
    <property type="entry name" value="SAP30_Sin3-bd"/>
</dbReference>